<organism evidence="1 2">
    <name type="scientific">Acinetobacter piscicola</name>
    <dbReference type="NCBI Taxonomy" id="2006115"/>
    <lineage>
        <taxon>Bacteria</taxon>
        <taxon>Pseudomonadati</taxon>
        <taxon>Pseudomonadota</taxon>
        <taxon>Gammaproteobacteria</taxon>
        <taxon>Moraxellales</taxon>
        <taxon>Moraxellaceae</taxon>
        <taxon>Acinetobacter</taxon>
    </lineage>
</organism>
<gene>
    <name evidence="1" type="ORF">G0028_19680</name>
</gene>
<keyword evidence="2" id="KW-1185">Reference proteome</keyword>
<dbReference type="EMBL" id="CP048660">
    <property type="protein sequence ID" value="QOW48086.1"/>
    <property type="molecule type" value="Genomic_DNA"/>
</dbReference>
<name>A0A7S6W048_9GAMM</name>
<dbReference type="Proteomes" id="UP000593966">
    <property type="component" value="Plasmid pYH12207-1"/>
</dbReference>
<dbReference type="CDD" id="cd20746">
    <property type="entry name" value="FIX_Ntox15_NUC_DUF4112_RhsA-like"/>
    <property type="match status" value="1"/>
</dbReference>
<proteinExistence type="predicted"/>
<dbReference type="RefSeq" id="WP_180047567.1">
    <property type="nucleotide sequence ID" value="NZ_CP048660.1"/>
</dbReference>
<keyword evidence="1" id="KW-0614">Plasmid</keyword>
<dbReference type="AlphaFoldDB" id="A0A7S6W048"/>
<sequence length="308" mass="34665">MSTENQAFWNKIANRSTDIQQQFWYGAEKLAQHIQDSPANYLTYREYDTSKPDPNLSWWEKIFFYQGQAAINESVTNHNIAVAVIDKSSWIWGMLKGDFNKNPTMSQIIVSGLISMIPVVDQVCDVRDLIANLIDLSKENGKSSDNYKALALTAFGVIPEIGSAVKTIVKAARSKEANKLKIFKLMEGFESAFKKLKIKSPWNNAPEAWLRSKPWQKMGKTALNALNKCIDRLIQAINGFLNKVRGSLKSALEKFKVEITNAKNAIKKYISDLCNEIQRKFQELLPQPQLGMAGANGANIPTGRYDLV</sequence>
<geneLocation type="plasmid" evidence="1 2">
    <name>pYH12207-1</name>
</geneLocation>
<protein>
    <submittedName>
        <fullName evidence="1">Uncharacterized protein</fullName>
    </submittedName>
</protein>
<evidence type="ECO:0000313" key="2">
    <source>
        <dbReference type="Proteomes" id="UP000593966"/>
    </source>
</evidence>
<evidence type="ECO:0000313" key="1">
    <source>
        <dbReference type="EMBL" id="QOW48086.1"/>
    </source>
</evidence>
<dbReference type="InterPro" id="IPR049802">
    <property type="entry name" value="RhsC-like_FIX"/>
</dbReference>
<accession>A0A7S6W048</accession>
<reference evidence="1 2" key="1">
    <citation type="submission" date="2020-02" db="EMBL/GenBank/DDBJ databases">
        <title>Tigecycline-resistant Acinetobacter species from pigs and migratory birds.</title>
        <authorList>
            <person name="Chen C."/>
            <person name="Sun J."/>
            <person name="Liao X.-P."/>
            <person name="Liu Y.-H."/>
        </authorList>
    </citation>
    <scope>NUCLEOTIDE SEQUENCE [LARGE SCALE GENOMIC DNA]</scope>
    <source>
        <strain evidence="1 2">YH12207_T</strain>
        <plasmid evidence="1 2">pYH12207-1</plasmid>
    </source>
</reference>